<dbReference type="KEGG" id="eaj:Q3M24_06095"/>
<dbReference type="EMBL" id="CP159373">
    <property type="protein sequence ID" value="XCN74317.1"/>
    <property type="molecule type" value="Genomic_DNA"/>
</dbReference>
<accession>A0AAU8LXP0</accession>
<sequence>MTLSRRILPEFALNNHAIRSGKTGDDPVMRSMMRTGQNQAFYKGKEKKEYFVVDYES</sequence>
<gene>
    <name evidence="1" type="ORF">Q3M24_06095</name>
</gene>
<organism evidence="1">
    <name type="scientific">Candidatus Electrothrix aestuarii</name>
    <dbReference type="NCBI Taxonomy" id="3062594"/>
    <lineage>
        <taxon>Bacteria</taxon>
        <taxon>Pseudomonadati</taxon>
        <taxon>Thermodesulfobacteriota</taxon>
        <taxon>Desulfobulbia</taxon>
        <taxon>Desulfobulbales</taxon>
        <taxon>Desulfobulbaceae</taxon>
        <taxon>Candidatus Electrothrix</taxon>
    </lineage>
</organism>
<protein>
    <submittedName>
        <fullName evidence="1">Uncharacterized protein</fullName>
    </submittedName>
</protein>
<reference evidence="1" key="1">
    <citation type="journal article" date="2024" name="Syst. Appl. Microbiol.">
        <title>First single-strain enrichments of Electrothrix cable bacteria, description of E. aestuarii sp. nov. and E. rattekaaiensis sp. nov., and proposal of a cable bacteria taxonomy following the rules of the SeqCode.</title>
        <authorList>
            <person name="Plum-Jensen L.E."/>
            <person name="Schramm A."/>
            <person name="Marshall I.P.G."/>
        </authorList>
    </citation>
    <scope>NUCLEOTIDE SEQUENCE</scope>
    <source>
        <strain evidence="1">Rat1</strain>
    </source>
</reference>
<proteinExistence type="predicted"/>
<dbReference type="AlphaFoldDB" id="A0AAU8LXP0"/>
<evidence type="ECO:0000313" key="1">
    <source>
        <dbReference type="EMBL" id="XCN74317.1"/>
    </source>
</evidence>
<reference evidence="1" key="2">
    <citation type="submission" date="2024-06" db="EMBL/GenBank/DDBJ databases">
        <authorList>
            <person name="Plum-Jensen L.E."/>
            <person name="Schramm A."/>
            <person name="Marshall I.P.G."/>
        </authorList>
    </citation>
    <scope>NUCLEOTIDE SEQUENCE</scope>
    <source>
        <strain evidence="1">Rat1</strain>
    </source>
</reference>
<name>A0AAU8LXP0_9BACT</name>